<feature type="region of interest" description="Disordered" evidence="1">
    <location>
        <begin position="205"/>
        <end position="225"/>
    </location>
</feature>
<evidence type="ECO:0000313" key="3">
    <source>
        <dbReference type="Proteomes" id="UP000625711"/>
    </source>
</evidence>
<protein>
    <submittedName>
        <fullName evidence="2">Uncharacterized protein</fullName>
    </submittedName>
</protein>
<comment type="caution">
    <text evidence="2">The sequence shown here is derived from an EMBL/GenBank/DDBJ whole genome shotgun (WGS) entry which is preliminary data.</text>
</comment>
<organism evidence="2 3">
    <name type="scientific">Rhynchophorus ferrugineus</name>
    <name type="common">Red palm weevil</name>
    <name type="synonym">Curculio ferrugineus</name>
    <dbReference type="NCBI Taxonomy" id="354439"/>
    <lineage>
        <taxon>Eukaryota</taxon>
        <taxon>Metazoa</taxon>
        <taxon>Ecdysozoa</taxon>
        <taxon>Arthropoda</taxon>
        <taxon>Hexapoda</taxon>
        <taxon>Insecta</taxon>
        <taxon>Pterygota</taxon>
        <taxon>Neoptera</taxon>
        <taxon>Endopterygota</taxon>
        <taxon>Coleoptera</taxon>
        <taxon>Polyphaga</taxon>
        <taxon>Cucujiformia</taxon>
        <taxon>Curculionidae</taxon>
        <taxon>Dryophthorinae</taxon>
        <taxon>Rhynchophorus</taxon>
    </lineage>
</organism>
<keyword evidence="3" id="KW-1185">Reference proteome</keyword>
<name>A0A834MGX4_RHYFE</name>
<proteinExistence type="predicted"/>
<evidence type="ECO:0000313" key="2">
    <source>
        <dbReference type="EMBL" id="KAF7281776.1"/>
    </source>
</evidence>
<reference evidence="2" key="1">
    <citation type="submission" date="2020-08" db="EMBL/GenBank/DDBJ databases">
        <title>Genome sequencing and assembly of the red palm weevil Rhynchophorus ferrugineus.</title>
        <authorList>
            <person name="Dias G.B."/>
            <person name="Bergman C.M."/>
            <person name="Manee M."/>
        </authorList>
    </citation>
    <scope>NUCLEOTIDE SEQUENCE</scope>
    <source>
        <strain evidence="2">AA-2017</strain>
        <tissue evidence="2">Whole larva</tissue>
    </source>
</reference>
<dbReference type="AlphaFoldDB" id="A0A834MGX4"/>
<dbReference type="Proteomes" id="UP000625711">
    <property type="component" value="Unassembled WGS sequence"/>
</dbReference>
<sequence length="262" mass="29567">MHNPQLGAVDVQAHPPERHKPNRTPLIIHNTHPNIHKADGNKTSNKINEARYFVIIKSLIAVKPLLLIKRSYSFGKRLSIRLNLEIYSFFIPSRTIFRCAVPECFKVYRYVTLAVAGDAKIVRENSKALDDYPTPLQLIENDFLSLPLPVETAGHINLAASRTCGGVLYFFFRRRHFISTPVAYRTSARVENGEVDFFRWTPDSDRARTSSGNGGDGREHFSECPERLGEDLRSTMALGRLISTPIGTGRWPYASVRRSAAT</sequence>
<evidence type="ECO:0000256" key="1">
    <source>
        <dbReference type="SAM" id="MobiDB-lite"/>
    </source>
</evidence>
<gene>
    <name evidence="2" type="ORF">GWI33_004259</name>
</gene>
<feature type="region of interest" description="Disordered" evidence="1">
    <location>
        <begin position="1"/>
        <end position="41"/>
    </location>
</feature>
<feature type="compositionally biased region" description="Basic and acidic residues" evidence="1">
    <location>
        <begin position="216"/>
        <end position="225"/>
    </location>
</feature>
<accession>A0A834MGX4</accession>
<dbReference type="EMBL" id="JAACXV010000223">
    <property type="protein sequence ID" value="KAF7281776.1"/>
    <property type="molecule type" value="Genomic_DNA"/>
</dbReference>